<evidence type="ECO:0000313" key="12">
    <source>
        <dbReference type="EMBL" id="KAA9324255.1"/>
    </source>
</evidence>
<evidence type="ECO:0000259" key="10">
    <source>
        <dbReference type="Pfam" id="PF00717"/>
    </source>
</evidence>
<dbReference type="Proteomes" id="UP000327236">
    <property type="component" value="Unassembled WGS sequence"/>
</dbReference>
<proteinExistence type="predicted"/>
<dbReference type="Gene3D" id="1.10.10.10">
    <property type="entry name" value="Winged helix-like DNA-binding domain superfamily/Winged helix DNA-binding domain"/>
    <property type="match status" value="1"/>
</dbReference>
<dbReference type="PANTHER" id="PTHR33516">
    <property type="entry name" value="LEXA REPRESSOR"/>
    <property type="match status" value="1"/>
</dbReference>
<evidence type="ECO:0000313" key="14">
    <source>
        <dbReference type="Proteomes" id="UP000327236"/>
    </source>
</evidence>
<evidence type="ECO:0000256" key="1">
    <source>
        <dbReference type="ARBA" id="ARBA00022491"/>
    </source>
</evidence>
<gene>
    <name evidence="12" type="primary">lexA</name>
    <name evidence="13" type="ORF">AAC431_02245</name>
    <name evidence="12" type="ORF">F6H94_00695</name>
</gene>
<dbReference type="Gene3D" id="2.10.109.10">
    <property type="entry name" value="Umud Fragment, subunit A"/>
    <property type="match status" value="1"/>
</dbReference>
<feature type="domain" description="LexA repressor DNA-binding" evidence="11">
    <location>
        <begin position="8"/>
        <end position="66"/>
    </location>
</feature>
<dbReference type="GO" id="GO:0003677">
    <property type="term" value="F:DNA binding"/>
    <property type="evidence" value="ECO:0007669"/>
    <property type="project" value="UniProtKB-KW"/>
</dbReference>
<dbReference type="AlphaFoldDB" id="A0A5N1IF17"/>
<reference evidence="13 15" key="2">
    <citation type="submission" date="2024-04" db="EMBL/GenBank/DDBJ databases">
        <title>Three lactobacilli isolated from voided urine samples from females with type 2 diabetes.</title>
        <authorList>
            <person name="Kula A."/>
            <person name="Stegman N."/>
            <person name="Putonti C."/>
        </authorList>
    </citation>
    <scope>NUCLEOTIDE SEQUENCE [LARGE SCALE GENOMIC DNA]</scope>
    <source>
        <strain evidence="13 15">1855</strain>
    </source>
</reference>
<dbReference type="SUPFAM" id="SSF51306">
    <property type="entry name" value="LexA/Signal peptidase"/>
    <property type="match status" value="1"/>
</dbReference>
<dbReference type="InterPro" id="IPR039418">
    <property type="entry name" value="LexA-like"/>
</dbReference>
<reference evidence="12 14" key="1">
    <citation type="submission" date="2019-09" db="EMBL/GenBank/DDBJ databases">
        <title>Draft genome sequence assemblies of isolates from the urinary tract.</title>
        <authorList>
            <person name="Mores C.R."/>
            <person name="Putonti C."/>
            <person name="Wolfe A.J."/>
        </authorList>
    </citation>
    <scope>NUCLEOTIDE SEQUENCE [LARGE SCALE GENOMIC DNA]</scope>
    <source>
        <strain evidence="12 14">UMB246</strain>
    </source>
</reference>
<dbReference type="InterPro" id="IPR036388">
    <property type="entry name" value="WH-like_DNA-bd_sf"/>
</dbReference>
<evidence type="ECO:0000256" key="5">
    <source>
        <dbReference type="ARBA" id="ARBA00023015"/>
    </source>
</evidence>
<keyword evidence="4 12" id="KW-0378">Hydrolase</keyword>
<evidence type="ECO:0000256" key="4">
    <source>
        <dbReference type="ARBA" id="ARBA00022801"/>
    </source>
</evidence>
<name>A0A5N1IF17_LACJE</name>
<dbReference type="GO" id="GO:0006508">
    <property type="term" value="P:proteolysis"/>
    <property type="evidence" value="ECO:0007669"/>
    <property type="project" value="InterPro"/>
</dbReference>
<dbReference type="GO" id="GO:0009432">
    <property type="term" value="P:SOS response"/>
    <property type="evidence" value="ECO:0007669"/>
    <property type="project" value="UniProtKB-KW"/>
</dbReference>
<evidence type="ECO:0000256" key="6">
    <source>
        <dbReference type="ARBA" id="ARBA00023125"/>
    </source>
</evidence>
<keyword evidence="7" id="KW-0804">Transcription</keyword>
<keyword evidence="1" id="KW-0678">Repressor</keyword>
<dbReference type="GeneID" id="31742834"/>
<dbReference type="InterPro" id="IPR036390">
    <property type="entry name" value="WH_DNA-bd_sf"/>
</dbReference>
<keyword evidence="9" id="KW-0742">SOS response</keyword>
<dbReference type="EC" id="3.4.21.88" evidence="12 13"/>
<dbReference type="GO" id="GO:0045892">
    <property type="term" value="P:negative regulation of DNA-templated transcription"/>
    <property type="evidence" value="ECO:0007669"/>
    <property type="project" value="InterPro"/>
</dbReference>
<evidence type="ECO:0000313" key="15">
    <source>
        <dbReference type="Proteomes" id="UP001385848"/>
    </source>
</evidence>
<dbReference type="InterPro" id="IPR036286">
    <property type="entry name" value="LexA/Signal_pep-like_sf"/>
</dbReference>
<keyword evidence="5" id="KW-0805">Transcription regulation</keyword>
<evidence type="ECO:0000256" key="3">
    <source>
        <dbReference type="ARBA" id="ARBA00022763"/>
    </source>
</evidence>
<dbReference type="EMBL" id="JBBVUL010000003">
    <property type="protein sequence ID" value="MEL0564747.1"/>
    <property type="molecule type" value="Genomic_DNA"/>
</dbReference>
<comment type="caution">
    <text evidence="12">The sequence shown here is derived from an EMBL/GenBank/DDBJ whole genome shotgun (WGS) entry which is preliminary data.</text>
</comment>
<keyword evidence="3" id="KW-0227">DNA damage</keyword>
<keyword evidence="8" id="KW-0234">DNA repair</keyword>
<evidence type="ECO:0000313" key="13">
    <source>
        <dbReference type="EMBL" id="MEL0564747.1"/>
    </source>
</evidence>
<dbReference type="InterPro" id="IPR050077">
    <property type="entry name" value="LexA_repressor"/>
</dbReference>
<evidence type="ECO:0000256" key="8">
    <source>
        <dbReference type="ARBA" id="ARBA00023204"/>
    </source>
</evidence>
<dbReference type="InterPro" id="IPR006200">
    <property type="entry name" value="LexA"/>
</dbReference>
<dbReference type="EMBL" id="VYWW01000002">
    <property type="protein sequence ID" value="KAA9324255.1"/>
    <property type="molecule type" value="Genomic_DNA"/>
</dbReference>
<dbReference type="SUPFAM" id="SSF46785">
    <property type="entry name" value="Winged helix' DNA-binding domain"/>
    <property type="match status" value="1"/>
</dbReference>
<dbReference type="KEGG" id="lje:BUE77_03825"/>
<protein>
    <submittedName>
        <fullName evidence="12 13">Repressor LexA</fullName>
        <ecNumber evidence="12 13">3.4.21.88</ecNumber>
    </submittedName>
</protein>
<dbReference type="OrthoDB" id="9802364at2"/>
<evidence type="ECO:0000256" key="7">
    <source>
        <dbReference type="ARBA" id="ARBA00023163"/>
    </source>
</evidence>
<dbReference type="InterPro" id="IPR006199">
    <property type="entry name" value="LexA_DNA-bd_dom"/>
</dbReference>
<dbReference type="GO" id="GO:0004252">
    <property type="term" value="F:serine-type endopeptidase activity"/>
    <property type="evidence" value="ECO:0007669"/>
    <property type="project" value="UniProtKB-EC"/>
</dbReference>
<feature type="domain" description="Peptidase S24/S26A/S26B/S26C" evidence="10">
    <location>
        <begin position="84"/>
        <end position="205"/>
    </location>
</feature>
<dbReference type="Proteomes" id="UP001385848">
    <property type="component" value="Unassembled WGS sequence"/>
</dbReference>
<sequence>MTLKEDSNQFKILEFIYDTVEDRGFPPTVREICEAVNLSSTSTVHGHLNRLVKTGYLYKDPSKPRALEITQEGLNALGVDPGIPYLGTVAAGDPDTALADDSGAEYYVERPERFDKRDPLYMLRVDGMSMIERGIYPDDLVIVRHQNVAAQGDLVIAYTENNGTTLKELVRDHKSKRLRLKAYNKEMYPDELLPDTNFKICGKVVALNRDY</sequence>
<evidence type="ECO:0000259" key="11">
    <source>
        <dbReference type="Pfam" id="PF01726"/>
    </source>
</evidence>
<dbReference type="CDD" id="cd06529">
    <property type="entry name" value="S24_LexA-like"/>
    <property type="match status" value="1"/>
</dbReference>
<dbReference type="GO" id="GO:0006281">
    <property type="term" value="P:DNA repair"/>
    <property type="evidence" value="ECO:0007669"/>
    <property type="project" value="UniProtKB-KW"/>
</dbReference>
<dbReference type="Pfam" id="PF00717">
    <property type="entry name" value="Peptidase_S24"/>
    <property type="match status" value="1"/>
</dbReference>
<dbReference type="Pfam" id="PF01726">
    <property type="entry name" value="LexA_DNA_bind"/>
    <property type="match status" value="1"/>
</dbReference>
<dbReference type="PANTHER" id="PTHR33516:SF2">
    <property type="entry name" value="LEXA REPRESSOR-RELATED"/>
    <property type="match status" value="1"/>
</dbReference>
<dbReference type="NCBIfam" id="TIGR00498">
    <property type="entry name" value="lexA"/>
    <property type="match status" value="1"/>
</dbReference>
<dbReference type="InterPro" id="IPR015927">
    <property type="entry name" value="Peptidase_S24_S26A/B/C"/>
</dbReference>
<keyword evidence="6" id="KW-0238">DNA-binding</keyword>
<keyword evidence="2" id="KW-0235">DNA replication</keyword>
<accession>A0A5N1IF17</accession>
<evidence type="ECO:0000256" key="2">
    <source>
        <dbReference type="ARBA" id="ARBA00022705"/>
    </source>
</evidence>
<dbReference type="GO" id="GO:0006260">
    <property type="term" value="P:DNA replication"/>
    <property type="evidence" value="ECO:0007669"/>
    <property type="project" value="UniProtKB-KW"/>
</dbReference>
<organism evidence="12 14">
    <name type="scientific">Lactobacillus jensenii</name>
    <dbReference type="NCBI Taxonomy" id="109790"/>
    <lineage>
        <taxon>Bacteria</taxon>
        <taxon>Bacillati</taxon>
        <taxon>Bacillota</taxon>
        <taxon>Bacilli</taxon>
        <taxon>Lactobacillales</taxon>
        <taxon>Lactobacillaceae</taxon>
        <taxon>Lactobacillus</taxon>
    </lineage>
</organism>
<keyword evidence="15" id="KW-1185">Reference proteome</keyword>
<evidence type="ECO:0000256" key="9">
    <source>
        <dbReference type="ARBA" id="ARBA00023236"/>
    </source>
</evidence>
<dbReference type="RefSeq" id="WP_006584890.1">
    <property type="nucleotide sequence ID" value="NZ_CATOUV010000001.1"/>
</dbReference>